<feature type="domain" description="Ketosynthase family 3 (KS3)" evidence="5">
    <location>
        <begin position="13"/>
        <end position="417"/>
    </location>
</feature>
<evidence type="ECO:0000313" key="7">
    <source>
        <dbReference type="Proteomes" id="UP001589716"/>
    </source>
</evidence>
<comment type="similarity">
    <text evidence="1 4">Belongs to the thiolase-like superfamily. Beta-ketoacyl-ACP synthases family.</text>
</comment>
<evidence type="ECO:0000256" key="1">
    <source>
        <dbReference type="ARBA" id="ARBA00008467"/>
    </source>
</evidence>
<dbReference type="CDD" id="cd00834">
    <property type="entry name" value="KAS_I_II"/>
    <property type="match status" value="1"/>
</dbReference>
<dbReference type="SUPFAM" id="SSF53901">
    <property type="entry name" value="Thiolase-like"/>
    <property type="match status" value="2"/>
</dbReference>
<organism evidence="6 7">
    <name type="scientific">Streptomyces roseoviridis</name>
    <dbReference type="NCBI Taxonomy" id="67361"/>
    <lineage>
        <taxon>Bacteria</taxon>
        <taxon>Bacillati</taxon>
        <taxon>Actinomycetota</taxon>
        <taxon>Actinomycetes</taxon>
        <taxon>Kitasatosporales</taxon>
        <taxon>Streptomycetaceae</taxon>
        <taxon>Streptomyces</taxon>
    </lineage>
</organism>
<dbReference type="RefSeq" id="WP_345483651.1">
    <property type="nucleotide sequence ID" value="NZ_BAAAWU010000001.1"/>
</dbReference>
<keyword evidence="3" id="KW-0012">Acyltransferase</keyword>
<dbReference type="Pfam" id="PF00109">
    <property type="entry name" value="ketoacyl-synt"/>
    <property type="match status" value="1"/>
</dbReference>
<dbReference type="NCBIfam" id="NF005589">
    <property type="entry name" value="PRK07314.1"/>
    <property type="match status" value="1"/>
</dbReference>
<dbReference type="Proteomes" id="UP001589716">
    <property type="component" value="Unassembled WGS sequence"/>
</dbReference>
<dbReference type="InterPro" id="IPR020841">
    <property type="entry name" value="PKS_Beta-ketoAc_synthase_dom"/>
</dbReference>
<dbReference type="PANTHER" id="PTHR11712">
    <property type="entry name" value="POLYKETIDE SYNTHASE-RELATED"/>
    <property type="match status" value="1"/>
</dbReference>
<protein>
    <submittedName>
        <fullName evidence="6">Beta-ketoacyl-[acyl-carrier-protein] synthase family protein</fullName>
    </submittedName>
</protein>
<name>A0ABV5R089_9ACTN</name>
<evidence type="ECO:0000259" key="5">
    <source>
        <dbReference type="PROSITE" id="PS52004"/>
    </source>
</evidence>
<accession>A0ABV5R089</accession>
<evidence type="ECO:0000313" key="6">
    <source>
        <dbReference type="EMBL" id="MFB9558331.1"/>
    </source>
</evidence>
<comment type="caution">
    <text evidence="6">The sequence shown here is derived from an EMBL/GenBank/DDBJ whole genome shotgun (WGS) entry which is preliminary data.</text>
</comment>
<proteinExistence type="inferred from homology"/>
<dbReference type="Pfam" id="PF02801">
    <property type="entry name" value="Ketoacyl-synt_C"/>
    <property type="match status" value="1"/>
</dbReference>
<sequence>MPSASPPAPSLSDRTVAVTGIGMLTPAGSTTDTTWATVCEGQGLARRHGSLAGLPVDFACAVTDFDPAAELGHRLARRLDRFTCFALAAARRAVTDAGLDHTTWNSPRVGVVMGVGSNSLSGYVREFSRLGQGHHADVSPLALPRSIPNMAAAETAIDLKAGGPNFTVASACASGSAAIGLASDLLTAGTCDIVLAGGAESGLAPMTAACFARMQALSRHHADPSAASRPFDADRDGFVLSEGAAVLVLEHPRHARRRGASTRALLRGHASTSDAYHPVAPRPDGAGAEAAIRAALTASGQSPGDIHHINAHGTATAVGDAAEGLALLRVFGHDQPPLTATKSVLGHSLGAAGAIEAALTVLSLHHQLVPPTANLSRQDPALPLNIVTGRPQPTPMTTAITNSFGFGGHNTVLVFGTP</sequence>
<dbReference type="PANTHER" id="PTHR11712:SF347">
    <property type="entry name" value="BETA KETOACYL-ACYL CARRIER PROTEIN SYNTHASE"/>
    <property type="match status" value="1"/>
</dbReference>
<keyword evidence="2 4" id="KW-0808">Transferase</keyword>
<dbReference type="InterPro" id="IPR016039">
    <property type="entry name" value="Thiolase-like"/>
</dbReference>
<dbReference type="InterPro" id="IPR018201">
    <property type="entry name" value="Ketoacyl_synth_AS"/>
</dbReference>
<dbReference type="PROSITE" id="PS00606">
    <property type="entry name" value="KS3_1"/>
    <property type="match status" value="1"/>
</dbReference>
<dbReference type="EMBL" id="JBHMCT010000020">
    <property type="protein sequence ID" value="MFB9558331.1"/>
    <property type="molecule type" value="Genomic_DNA"/>
</dbReference>
<dbReference type="Gene3D" id="3.40.47.10">
    <property type="match status" value="2"/>
</dbReference>
<dbReference type="PROSITE" id="PS52004">
    <property type="entry name" value="KS3_2"/>
    <property type="match status" value="1"/>
</dbReference>
<dbReference type="InterPro" id="IPR014031">
    <property type="entry name" value="Ketoacyl_synth_C"/>
</dbReference>
<keyword evidence="7" id="KW-1185">Reference proteome</keyword>
<evidence type="ECO:0000256" key="3">
    <source>
        <dbReference type="ARBA" id="ARBA00023315"/>
    </source>
</evidence>
<evidence type="ECO:0000256" key="2">
    <source>
        <dbReference type="ARBA" id="ARBA00022679"/>
    </source>
</evidence>
<gene>
    <name evidence="6" type="ORF">ACFFTP_29610</name>
</gene>
<dbReference type="InterPro" id="IPR014030">
    <property type="entry name" value="Ketoacyl_synth_N"/>
</dbReference>
<dbReference type="InterPro" id="IPR000794">
    <property type="entry name" value="Beta-ketoacyl_synthase"/>
</dbReference>
<evidence type="ECO:0000256" key="4">
    <source>
        <dbReference type="RuleBase" id="RU003694"/>
    </source>
</evidence>
<reference evidence="6 7" key="1">
    <citation type="submission" date="2024-09" db="EMBL/GenBank/DDBJ databases">
        <authorList>
            <person name="Sun Q."/>
            <person name="Mori K."/>
        </authorList>
    </citation>
    <scope>NUCLEOTIDE SEQUENCE [LARGE SCALE GENOMIC DNA]</scope>
    <source>
        <strain evidence="6 7">JCM 4414</strain>
    </source>
</reference>
<dbReference type="SMART" id="SM00825">
    <property type="entry name" value="PKS_KS"/>
    <property type="match status" value="1"/>
</dbReference>